<name>A0A9Q9DAA0_ENSAD</name>
<evidence type="ECO:0000313" key="2">
    <source>
        <dbReference type="EMBL" id="WFP91585.1"/>
    </source>
</evidence>
<accession>A0A9Q9DAA0</accession>
<dbReference type="Proteomes" id="UP001214094">
    <property type="component" value="Chromosome"/>
</dbReference>
<evidence type="ECO:0000313" key="3">
    <source>
        <dbReference type="Proteomes" id="UP001055460"/>
    </source>
</evidence>
<reference evidence="2 4" key="2">
    <citation type="submission" date="2023-03" db="EMBL/GenBank/DDBJ databases">
        <title>Comparative genome and transcriptome analysis combination mining strategies for increasing vitamin B12 production of Ensifer adhaerens strain.</title>
        <authorList>
            <person name="Yongheng L."/>
        </authorList>
    </citation>
    <scope>NUCLEOTIDE SEQUENCE [LARGE SCALE GENOMIC DNA]</scope>
    <source>
        <strain evidence="2 4">Casida A-T305</strain>
    </source>
</reference>
<dbReference type="GeneID" id="29516782"/>
<evidence type="ECO:0000313" key="1">
    <source>
        <dbReference type="EMBL" id="USJ24160.1"/>
    </source>
</evidence>
<dbReference type="OrthoDB" id="8420530at2"/>
<dbReference type="AlphaFoldDB" id="A0A9Q9DAA0"/>
<gene>
    <name evidence="1" type="ORF">NE863_03985</name>
    <name evidence="2" type="ORF">P4B07_04185</name>
</gene>
<reference evidence="1" key="1">
    <citation type="submission" date="2022-06" db="EMBL/GenBank/DDBJ databases">
        <title>Physiological and biochemical characterization and genomic elucidation of a strain of the genus Ensifer adhaerens M8 that combines arsenic oxidation and chromium reduction.</title>
        <authorList>
            <person name="Li X."/>
            <person name="Yu c."/>
        </authorList>
    </citation>
    <scope>NUCLEOTIDE SEQUENCE</scope>
    <source>
        <strain evidence="1">M8</strain>
    </source>
</reference>
<dbReference type="EMBL" id="CP098807">
    <property type="protein sequence ID" value="USJ24160.1"/>
    <property type="molecule type" value="Genomic_DNA"/>
</dbReference>
<dbReference type="EMBL" id="CP121308">
    <property type="protein sequence ID" value="WFP91585.1"/>
    <property type="molecule type" value="Genomic_DNA"/>
</dbReference>
<protein>
    <submittedName>
        <fullName evidence="1">Uncharacterized protein</fullName>
    </submittedName>
</protein>
<sequence length="81" mass="9051">MLLVLTLLTSLLGTSPQSGTDEKPKMPDYFKNQQGGGMQPQTTICNLNSQDLNGQFRTCRYDCGTQITVGERFSCPFIMQR</sequence>
<evidence type="ECO:0000313" key="4">
    <source>
        <dbReference type="Proteomes" id="UP001214094"/>
    </source>
</evidence>
<dbReference type="RefSeq" id="WP_077961811.1">
    <property type="nucleotide sequence ID" value="NZ_CAXURO020000001.1"/>
</dbReference>
<dbReference type="Proteomes" id="UP001055460">
    <property type="component" value="Chromosome"/>
</dbReference>
<keyword evidence="4" id="KW-1185">Reference proteome</keyword>
<proteinExistence type="predicted"/>
<organism evidence="1 3">
    <name type="scientific">Ensifer adhaerens</name>
    <name type="common">Sinorhizobium morelense</name>
    <dbReference type="NCBI Taxonomy" id="106592"/>
    <lineage>
        <taxon>Bacteria</taxon>
        <taxon>Pseudomonadati</taxon>
        <taxon>Pseudomonadota</taxon>
        <taxon>Alphaproteobacteria</taxon>
        <taxon>Hyphomicrobiales</taxon>
        <taxon>Rhizobiaceae</taxon>
        <taxon>Sinorhizobium/Ensifer group</taxon>
        <taxon>Ensifer</taxon>
    </lineage>
</organism>